<protein>
    <recommendedName>
        <fullName evidence="1">Mor transcription activator domain-containing protein</fullName>
    </recommendedName>
</protein>
<keyword evidence="3" id="KW-1185">Reference proteome</keyword>
<organism evidence="2 3">
    <name type="scientific">Shewanella avicenniae</name>
    <dbReference type="NCBI Taxonomy" id="2814294"/>
    <lineage>
        <taxon>Bacteria</taxon>
        <taxon>Pseudomonadati</taxon>
        <taxon>Pseudomonadota</taxon>
        <taxon>Gammaproteobacteria</taxon>
        <taxon>Alteromonadales</taxon>
        <taxon>Shewanellaceae</taxon>
        <taxon>Shewanella</taxon>
    </lineage>
</organism>
<reference evidence="2 3" key="1">
    <citation type="submission" date="2021-03" db="EMBL/GenBank/DDBJ databases">
        <title>Novel species identification of genus Shewanella.</title>
        <authorList>
            <person name="Liu G."/>
            <person name="Zhang Q."/>
        </authorList>
    </citation>
    <scope>NUCLEOTIDE SEQUENCE [LARGE SCALE GENOMIC DNA]</scope>
    <source>
        <strain evidence="2 3">FJAT-51800</strain>
    </source>
</reference>
<dbReference type="Pfam" id="PF08765">
    <property type="entry name" value="Mor"/>
    <property type="match status" value="1"/>
</dbReference>
<feature type="domain" description="Mor transcription activator" evidence="1">
    <location>
        <begin position="44"/>
        <end position="120"/>
    </location>
</feature>
<dbReference type="EMBL" id="CP071503">
    <property type="protein sequence ID" value="QSX32482.1"/>
    <property type="molecule type" value="Genomic_DNA"/>
</dbReference>
<proteinExistence type="predicted"/>
<dbReference type="InterPro" id="IPR014875">
    <property type="entry name" value="Mor_transcription_activator"/>
</dbReference>
<dbReference type="RefSeq" id="WP_207353725.1">
    <property type="nucleotide sequence ID" value="NZ_CP071503.1"/>
</dbReference>
<dbReference type="InterPro" id="IPR009057">
    <property type="entry name" value="Homeodomain-like_sf"/>
</dbReference>
<name>A0ABX7QN83_9GAMM</name>
<accession>A0ABX7QN83</accession>
<evidence type="ECO:0000313" key="3">
    <source>
        <dbReference type="Proteomes" id="UP000662770"/>
    </source>
</evidence>
<evidence type="ECO:0000259" key="1">
    <source>
        <dbReference type="Pfam" id="PF08765"/>
    </source>
</evidence>
<dbReference type="SUPFAM" id="SSF46689">
    <property type="entry name" value="Homeodomain-like"/>
    <property type="match status" value="1"/>
</dbReference>
<dbReference type="Proteomes" id="UP000662770">
    <property type="component" value="Chromosome"/>
</dbReference>
<gene>
    <name evidence="2" type="ORF">JYB87_11970</name>
</gene>
<evidence type="ECO:0000313" key="2">
    <source>
        <dbReference type="EMBL" id="QSX32482.1"/>
    </source>
</evidence>
<sequence length="132" mass="14482">MNQIAPTTSWEIELSRLISLDGLISLEQHFGGSFIYIHASEPSEALINAVGEERAKVLCGWFGGSDIYVPKVALKQLRNKQIETAALDSLRTGNSTGKTVKELAAKFRLTTRRIATILKERGIYGSTGETTQ</sequence>